<keyword evidence="3" id="KW-1185">Reference proteome</keyword>
<reference evidence="2 3" key="1">
    <citation type="journal article" date="2017" name="Int. J. Syst. Evol. Microbiol.">
        <title>Photobacterium alginatilyticum sp. nov., a marine bacterium isolated from bottom seawater.</title>
        <authorList>
            <person name="Wang X."/>
            <person name="Wang Y."/>
            <person name="Yang X."/>
            <person name="Sun H."/>
            <person name="Li B."/>
            <person name="Zhang X.H."/>
        </authorList>
    </citation>
    <scope>NUCLEOTIDE SEQUENCE [LARGE SCALE GENOMIC DNA]</scope>
    <source>
        <strain evidence="2 3">P03D4</strain>
    </source>
</reference>
<dbReference type="Pfam" id="PF05345">
    <property type="entry name" value="He_PIG"/>
    <property type="match status" value="1"/>
</dbReference>
<gene>
    <name evidence="2" type="ORF">EIZ48_25850</name>
</gene>
<dbReference type="InterPro" id="IPR013783">
    <property type="entry name" value="Ig-like_fold"/>
</dbReference>
<evidence type="ECO:0000313" key="3">
    <source>
        <dbReference type="Proteomes" id="UP000738517"/>
    </source>
</evidence>
<evidence type="ECO:0000313" key="2">
    <source>
        <dbReference type="EMBL" id="NBI55936.1"/>
    </source>
</evidence>
<feature type="signal peptide" evidence="1">
    <location>
        <begin position="1"/>
        <end position="22"/>
    </location>
</feature>
<dbReference type="SUPFAM" id="SSF49313">
    <property type="entry name" value="Cadherin-like"/>
    <property type="match status" value="1"/>
</dbReference>
<accession>A0ABW9YQ18</accession>
<sequence>MHFKYSVLAASLAATLSMTGCGGDGSSGSVTPAPQPESQPKSFTFTVIDGYIANAAISVDTDNSGTCETPLHQTDLNGQIKIPATYQNNKVCAETTDDSIDSTRGPLKAGIKLSAPAGSKVATPFTTMKVNLIETGLSASDAEKQIIDALNTLNLTSEQVFGDYIAAANNNTSADLNLEKLNLVGETLVDHQNQVELKTLKEISTVVAAIDDAEILEKTAITVSDEGLVSKNERPKITSDSEAKIALVQDMTMPEILLTATDADSDKIKWTFSGLPKGISATINEQNNTATLAGTTAQTGTFKVQIVAIDAQGARSMVTHLTFTVEGNQAPQLKPDIEMKDVVASYDQTIDPIETSGYFDDPENDLLTYSAAGLPAGLAINEGTGDITGTIKQAGKFNVEVTAKDLRNSSQALQFSIIIKNETPPVTGQIAPQTIKQGQDIQPVDLSMLFGTDPDGGEVTYEFENAPSGIILVGHTLKGNSQKAGVFPIRIYAVDDEKERSEAVSFELTVEKKEGELPAPEYSFADYEGKPLSWLVWENSEGFIQLELTLADNTIISEEKAMGSYTVQDNGSIIFDLDDENVQEVISIAYSNNGTELLIDAIEGINEVIIQNKDKAALTTLRDNLTKVKSNGQAFAPDTPYVRVYDENSDSSNGNPDWRCETVTFTSGNTVNIATCDAPEKQEKIKYVYDKTSHIYTLSEGEDSFELAIAGGKDQLLLVAEKDFPASFFFKDHKEGKDFHQAVYKEKPAMGKDQLKALIQDINTLTNKGFVEGNLNQFLNGTPELPMFEQQGTFRWDVSPSNPINIYIVGKQGTAIDARITDAIAYHEALLGDIFTEPRYLDIDTSSYRDFNKGGSQSVDNVIEKLQQDYQSVGGIERAFVFSLDTAVVIPEVGDYSNMKANVSYGPYTGATTAMVNPTTHAFSNDWVSWINLGNMPTDGTPGAVWDKEIVIHEMGHALGLRHQTDGKEQYYGKWSPEAAWALKTIYTNEPNTPFDAIEIATQPEVNY</sequence>
<dbReference type="Proteomes" id="UP000738517">
    <property type="component" value="Unassembled WGS sequence"/>
</dbReference>
<dbReference type="Gene3D" id="2.60.40.10">
    <property type="entry name" value="Immunoglobulins"/>
    <property type="match status" value="3"/>
</dbReference>
<proteinExistence type="predicted"/>
<name>A0ABW9YQ18_9GAMM</name>
<protein>
    <recommendedName>
        <fullName evidence="4">Dystroglycan-type cadherin-like domain-containing protein</fullName>
    </recommendedName>
</protein>
<dbReference type="SUPFAM" id="SSF55486">
    <property type="entry name" value="Metalloproteases ('zincins'), catalytic domain"/>
    <property type="match status" value="1"/>
</dbReference>
<keyword evidence="1" id="KW-0732">Signal</keyword>
<comment type="caution">
    <text evidence="2">The sequence shown here is derived from an EMBL/GenBank/DDBJ whole genome shotgun (WGS) entry which is preliminary data.</text>
</comment>
<dbReference type="EMBL" id="RSEJ01000040">
    <property type="protein sequence ID" value="NBI55936.1"/>
    <property type="molecule type" value="Genomic_DNA"/>
</dbReference>
<dbReference type="Gene3D" id="3.40.390.10">
    <property type="entry name" value="Collagenase (Catalytic Domain)"/>
    <property type="match status" value="1"/>
</dbReference>
<evidence type="ECO:0000256" key="1">
    <source>
        <dbReference type="SAM" id="SignalP"/>
    </source>
</evidence>
<dbReference type="RefSeq" id="WP_160658050.1">
    <property type="nucleotide sequence ID" value="NZ_RSEJ01000040.1"/>
</dbReference>
<dbReference type="InterPro" id="IPR015919">
    <property type="entry name" value="Cadherin-like_sf"/>
</dbReference>
<organism evidence="2 3">
    <name type="scientific">Photobacterium alginatilyticum</name>
    <dbReference type="NCBI Taxonomy" id="1775171"/>
    <lineage>
        <taxon>Bacteria</taxon>
        <taxon>Pseudomonadati</taxon>
        <taxon>Pseudomonadota</taxon>
        <taxon>Gammaproteobacteria</taxon>
        <taxon>Vibrionales</taxon>
        <taxon>Vibrionaceae</taxon>
        <taxon>Photobacterium</taxon>
    </lineage>
</organism>
<dbReference type="PROSITE" id="PS51257">
    <property type="entry name" value="PROKAR_LIPOPROTEIN"/>
    <property type="match status" value="1"/>
</dbReference>
<feature type="chain" id="PRO_5046638920" description="Dystroglycan-type cadherin-like domain-containing protein" evidence="1">
    <location>
        <begin position="23"/>
        <end position="1008"/>
    </location>
</feature>
<dbReference type="InterPro" id="IPR024079">
    <property type="entry name" value="MetalloPept_cat_dom_sf"/>
</dbReference>
<evidence type="ECO:0008006" key="4">
    <source>
        <dbReference type="Google" id="ProtNLM"/>
    </source>
</evidence>